<evidence type="ECO:0008006" key="5">
    <source>
        <dbReference type="Google" id="ProtNLM"/>
    </source>
</evidence>
<dbReference type="InterPro" id="IPR002017">
    <property type="entry name" value="Spectrin_repeat"/>
</dbReference>
<dbReference type="SMART" id="SM00150">
    <property type="entry name" value="SPEC"/>
    <property type="match status" value="2"/>
</dbReference>
<proteinExistence type="predicted"/>
<protein>
    <recommendedName>
        <fullName evidence="5">Spectrin alpha chain-like protein</fullName>
    </recommendedName>
</protein>
<dbReference type="PANTHER" id="PTHR11915">
    <property type="entry name" value="SPECTRIN/FILAMIN RELATED CYTOSKELETAL PROTEIN"/>
    <property type="match status" value="1"/>
</dbReference>
<name>A0A820V1T9_9BILA</name>
<dbReference type="Proteomes" id="UP000663866">
    <property type="component" value="Unassembled WGS sequence"/>
</dbReference>
<dbReference type="Pfam" id="PF00435">
    <property type="entry name" value="Spectrin"/>
    <property type="match status" value="2"/>
</dbReference>
<organism evidence="3 4">
    <name type="scientific">Rotaria magnacalcarata</name>
    <dbReference type="NCBI Taxonomy" id="392030"/>
    <lineage>
        <taxon>Eukaryota</taxon>
        <taxon>Metazoa</taxon>
        <taxon>Spiralia</taxon>
        <taxon>Gnathifera</taxon>
        <taxon>Rotifera</taxon>
        <taxon>Eurotatoria</taxon>
        <taxon>Bdelloidea</taxon>
        <taxon>Philodinida</taxon>
        <taxon>Philodinidae</taxon>
        <taxon>Rotaria</taxon>
    </lineage>
</organism>
<dbReference type="InterPro" id="IPR018159">
    <property type="entry name" value="Spectrin/alpha-actinin"/>
</dbReference>
<feature type="coiled-coil region" evidence="2">
    <location>
        <begin position="137"/>
        <end position="164"/>
    </location>
</feature>
<dbReference type="AlphaFoldDB" id="A0A820V1T9"/>
<keyword evidence="4" id="KW-1185">Reference proteome</keyword>
<dbReference type="Gene3D" id="1.20.58.60">
    <property type="match status" value="1"/>
</dbReference>
<evidence type="ECO:0000313" key="3">
    <source>
        <dbReference type="EMBL" id="CAF4494101.1"/>
    </source>
</evidence>
<evidence type="ECO:0000313" key="4">
    <source>
        <dbReference type="Proteomes" id="UP000663866"/>
    </source>
</evidence>
<gene>
    <name evidence="3" type="ORF">OVN521_LOCUS40360</name>
</gene>
<evidence type="ECO:0000256" key="1">
    <source>
        <dbReference type="ARBA" id="ARBA00022737"/>
    </source>
</evidence>
<dbReference type="SUPFAM" id="SSF46966">
    <property type="entry name" value="Spectrin repeat"/>
    <property type="match status" value="2"/>
</dbReference>
<dbReference type="EMBL" id="CAJOBG010052332">
    <property type="protein sequence ID" value="CAF4494101.1"/>
    <property type="molecule type" value="Genomic_DNA"/>
</dbReference>
<dbReference type="CDD" id="cd00176">
    <property type="entry name" value="SPEC"/>
    <property type="match status" value="1"/>
</dbReference>
<reference evidence="3" key="1">
    <citation type="submission" date="2021-02" db="EMBL/GenBank/DDBJ databases">
        <authorList>
            <person name="Nowell W R."/>
        </authorList>
    </citation>
    <scope>NUCLEOTIDE SEQUENCE</scope>
</reference>
<keyword evidence="2" id="KW-0175">Coiled coil</keyword>
<feature type="non-terminal residue" evidence="3">
    <location>
        <position position="1"/>
    </location>
</feature>
<keyword evidence="1" id="KW-0677">Repeat</keyword>
<accession>A0A820V1T9</accession>
<comment type="caution">
    <text evidence="3">The sequence shown here is derived from an EMBL/GenBank/DDBJ whole genome shotgun (WGS) entry which is preliminary data.</text>
</comment>
<sequence>MREAADLVVWINDKERIASEESLGKGPDDVEELQRRFDEFQKELRTNELRLVRLNSIAEKLLQLGRTDAALKIQIDINNLNRKWDDLKKNAEEREQQLLSAYEVQRFTRDAEEAQDWISEKFEQLDPDELGQDLRSVKRLQKKHEAYERDLNALGDKIRELDDLTKRLITSHPEQADVIIQKQQVIQNQWTDLTSKADLHKV</sequence>
<evidence type="ECO:0000256" key="2">
    <source>
        <dbReference type="SAM" id="Coils"/>
    </source>
</evidence>